<dbReference type="EMBL" id="JAUIZM010000003">
    <property type="protein sequence ID" value="KAK1392609.1"/>
    <property type="molecule type" value="Genomic_DNA"/>
</dbReference>
<evidence type="ECO:0000313" key="2">
    <source>
        <dbReference type="Proteomes" id="UP001237642"/>
    </source>
</evidence>
<gene>
    <name evidence="1" type="ORF">POM88_011665</name>
</gene>
<dbReference type="Proteomes" id="UP001237642">
    <property type="component" value="Unassembled WGS sequence"/>
</dbReference>
<comment type="caution">
    <text evidence="1">The sequence shown here is derived from an EMBL/GenBank/DDBJ whole genome shotgun (WGS) entry which is preliminary data.</text>
</comment>
<protein>
    <submittedName>
        <fullName evidence="1">Uncharacterized protein</fullName>
    </submittedName>
</protein>
<reference evidence="1" key="2">
    <citation type="submission" date="2023-05" db="EMBL/GenBank/DDBJ databases">
        <authorList>
            <person name="Schelkunov M.I."/>
        </authorList>
    </citation>
    <scope>NUCLEOTIDE SEQUENCE</scope>
    <source>
        <strain evidence="1">Hsosn_3</strain>
        <tissue evidence="1">Leaf</tissue>
    </source>
</reference>
<reference evidence="1" key="1">
    <citation type="submission" date="2023-02" db="EMBL/GenBank/DDBJ databases">
        <title>Genome of toxic invasive species Heracleum sosnowskyi carries increased number of genes despite the absence of recent whole-genome duplications.</title>
        <authorList>
            <person name="Schelkunov M."/>
            <person name="Shtratnikova V."/>
            <person name="Makarenko M."/>
            <person name="Klepikova A."/>
            <person name="Omelchenko D."/>
            <person name="Novikova G."/>
            <person name="Obukhova E."/>
            <person name="Bogdanov V."/>
            <person name="Penin A."/>
            <person name="Logacheva M."/>
        </authorList>
    </citation>
    <scope>NUCLEOTIDE SEQUENCE</scope>
    <source>
        <strain evidence="1">Hsosn_3</strain>
        <tissue evidence="1">Leaf</tissue>
    </source>
</reference>
<organism evidence="1 2">
    <name type="scientific">Heracleum sosnowskyi</name>
    <dbReference type="NCBI Taxonomy" id="360622"/>
    <lineage>
        <taxon>Eukaryota</taxon>
        <taxon>Viridiplantae</taxon>
        <taxon>Streptophyta</taxon>
        <taxon>Embryophyta</taxon>
        <taxon>Tracheophyta</taxon>
        <taxon>Spermatophyta</taxon>
        <taxon>Magnoliopsida</taxon>
        <taxon>eudicotyledons</taxon>
        <taxon>Gunneridae</taxon>
        <taxon>Pentapetalae</taxon>
        <taxon>asterids</taxon>
        <taxon>campanulids</taxon>
        <taxon>Apiales</taxon>
        <taxon>Apiaceae</taxon>
        <taxon>Apioideae</taxon>
        <taxon>apioid superclade</taxon>
        <taxon>Tordylieae</taxon>
        <taxon>Tordyliinae</taxon>
        <taxon>Heracleum</taxon>
    </lineage>
</organism>
<dbReference type="AlphaFoldDB" id="A0AAD8IWM9"/>
<proteinExistence type="predicted"/>
<sequence>MFLKYKVKQSKDSVHDLVLEDWVRDVSLVLEQSLFSGNFRFELTSLSCIQEQLEISLNVFNVRLLSSGRCTCDRMLYKGPYWKQPWPGYQEEIGETRKTWHLRMMQTT</sequence>
<keyword evidence="2" id="KW-1185">Reference proteome</keyword>
<evidence type="ECO:0000313" key="1">
    <source>
        <dbReference type="EMBL" id="KAK1392609.1"/>
    </source>
</evidence>
<accession>A0AAD8IWM9</accession>
<name>A0AAD8IWM9_9APIA</name>